<dbReference type="SMART" id="SM00248">
    <property type="entry name" value="ANK"/>
    <property type="match status" value="5"/>
</dbReference>
<dbReference type="InterPro" id="IPR052391">
    <property type="entry name" value="E3_Ligase-Neurotoxin"/>
</dbReference>
<proteinExistence type="predicted"/>
<dbReference type="Proteomes" id="UP000241762">
    <property type="component" value="Chromosome"/>
</dbReference>
<dbReference type="InterPro" id="IPR036770">
    <property type="entry name" value="Ankyrin_rpt-contain_sf"/>
</dbReference>
<dbReference type="OrthoDB" id="7557978at2"/>
<dbReference type="KEGG" id="ptc:phytr_4800"/>
<accession>A0A2P1P828</accession>
<dbReference type="RefSeq" id="WP_106874291.1">
    <property type="nucleotide sequence ID" value="NZ_CP027845.1"/>
</dbReference>
<dbReference type="AlphaFoldDB" id="A0A2P1P828"/>
<name>A0A2P1P828_9RICK</name>
<keyword evidence="2" id="KW-1185">Reference proteome</keyword>
<protein>
    <submittedName>
        <fullName evidence="1">Uncharacterized protein</fullName>
    </submittedName>
</protein>
<dbReference type="EMBL" id="CP027845">
    <property type="protein sequence ID" value="AVP87429.1"/>
    <property type="molecule type" value="Genomic_DNA"/>
</dbReference>
<evidence type="ECO:0000313" key="2">
    <source>
        <dbReference type="Proteomes" id="UP000241762"/>
    </source>
</evidence>
<dbReference type="SUPFAM" id="SSF48403">
    <property type="entry name" value="Ankyrin repeat"/>
    <property type="match status" value="1"/>
</dbReference>
<dbReference type="PANTHER" id="PTHR24133:SF40">
    <property type="entry name" value="ANKYRIN REPEAT DOMAIN 44"/>
    <property type="match status" value="1"/>
</dbReference>
<evidence type="ECO:0000313" key="1">
    <source>
        <dbReference type="EMBL" id="AVP87429.1"/>
    </source>
</evidence>
<organism evidence="1 2">
    <name type="scientific">Candidatus Phycorickettsia trachydisci</name>
    <dbReference type="NCBI Taxonomy" id="2115978"/>
    <lineage>
        <taxon>Bacteria</taxon>
        <taxon>Pseudomonadati</taxon>
        <taxon>Pseudomonadota</taxon>
        <taxon>Alphaproteobacteria</taxon>
        <taxon>Rickettsiales</taxon>
        <taxon>Rickettsiaceae</taxon>
        <taxon>Candidatus Phycorickettsia</taxon>
    </lineage>
</organism>
<dbReference type="PANTHER" id="PTHR24133">
    <property type="entry name" value="ANKYRIN DOMAIN-CONTAINING"/>
    <property type="match status" value="1"/>
</dbReference>
<dbReference type="InterPro" id="IPR002110">
    <property type="entry name" value="Ankyrin_rpt"/>
</dbReference>
<reference evidence="1 2" key="1">
    <citation type="submission" date="2018-03" db="EMBL/GenBank/DDBJ databases">
        <title>A gene transfer event suggests a long-term partnership between eustigmatophyte algae and a novel lineage of endosymbiotic bacteria.</title>
        <authorList>
            <person name="Yurchenko T."/>
            <person name="Sevcikova T."/>
            <person name="Pribyl P."/>
            <person name="El Karkouri K."/>
            <person name="Klimes V."/>
            <person name="Amaral R."/>
            <person name="Zbrankova V."/>
            <person name="Kim E."/>
            <person name="Raoult D."/>
            <person name="Santos L.M.A."/>
            <person name="Elias M."/>
        </authorList>
    </citation>
    <scope>NUCLEOTIDE SEQUENCE [LARGE SCALE GENOMIC DNA]</scope>
    <source>
        <strain evidence="1">CCALA 838</strain>
    </source>
</reference>
<gene>
    <name evidence="1" type="ORF">phytr_4800</name>
</gene>
<dbReference type="Gene3D" id="1.25.40.20">
    <property type="entry name" value="Ankyrin repeat-containing domain"/>
    <property type="match status" value="2"/>
</dbReference>
<sequence length="670" mass="76318">MNESKAFNYIKIEQGVDVTEKQVYEGFCEAIKVCDAQGIRDIYHEFPSLAKKVIDNEFDHENYPLIYLILRSSLGYHSEEGFGLLQIEQNTLTVLTELVKLGLDVNQEWDDDEHYLSGDCDDNYRLLDYAVYGGFISVTDFLLKQGAASHYHCERELKGAIRTPLNHAMDTFVDALEAKATSNLSMIESSQYPAKKMIELLLNYGANINDTIGFGTDYSTTLGKAVWDQNIDMINFLISYGANVSAIQNEDEDSILHLLFLQDIKDNTGQVVDVLLANGADAMRPNKYGWNTIAFATLHKNEEILEKLLRGAGLLEVGKSPIEIGIKLVKECVKNFPVSDDNAKYYDIHLRRESGNHPIKIFDFLCNLISEGHNDLLDTLFNHFVTNYVHPLGRICIESCITKHNYKAAVHLLEKMPESFDTMHYRGRSSLLLLLDESFIYNPVKNFYFALLATRKILNESIIKSNGLIVRLIKLEDHEVLKLKTYIDSLNPKLSHHLNSIKKEVNHEKLSSEFRSLKPIKVMMQKLGTKPIKPDSGPDRELCDYIENILEQFSTGFSIVKAIYNPSCFYLFFTRNQRRFEKSEEQPEVNEKVNNDMESIISNTLSYLDFEKAADFSLILGKNFSKNLASFFTTNKELVSTNSGFDVDEHDLSCTSPVEKLPKIGEHDES</sequence>